<dbReference type="InterPro" id="IPR029058">
    <property type="entry name" value="AB_hydrolase_fold"/>
</dbReference>
<dbReference type="PANTHER" id="PTHR11731">
    <property type="entry name" value="PROTEASE FAMILY S9B,C DIPEPTIDYL-PEPTIDASE IV-RELATED"/>
    <property type="match status" value="1"/>
</dbReference>
<dbReference type="InterPro" id="IPR050278">
    <property type="entry name" value="Serine_Prot_S9B/DPPIV"/>
</dbReference>
<dbReference type="GO" id="GO:0008239">
    <property type="term" value="F:dipeptidyl-peptidase activity"/>
    <property type="evidence" value="ECO:0007669"/>
    <property type="project" value="TreeGrafter"/>
</dbReference>
<dbReference type="EMBL" id="FNRL01000001">
    <property type="protein sequence ID" value="SDZ95058.1"/>
    <property type="molecule type" value="Genomic_DNA"/>
</dbReference>
<dbReference type="SUPFAM" id="SSF53474">
    <property type="entry name" value="alpha/beta-Hydrolases"/>
    <property type="match status" value="1"/>
</dbReference>
<dbReference type="SUPFAM" id="SSF50993">
    <property type="entry name" value="Peptidase/esterase 'gauge' domain"/>
    <property type="match status" value="1"/>
</dbReference>
<protein>
    <submittedName>
        <fullName evidence="3">Prolyl oligopeptidase family protein</fullName>
    </submittedName>
</protein>
<evidence type="ECO:0000256" key="1">
    <source>
        <dbReference type="SAM" id="SignalP"/>
    </source>
</evidence>
<evidence type="ECO:0000313" key="3">
    <source>
        <dbReference type="EMBL" id="SDZ95058.1"/>
    </source>
</evidence>
<name>A0A1H3X908_9BACT</name>
<sequence length="854" mass="97540">MLKCCCFLLLLFCSVVSLFAQKKLIDSTTYKCWTQLRRPILSDNGQYASYLKDSNYSRNYTLIVKSTKNRWNIQVNFSNMIGIPQTGFVNNSKCLFYKRIDQDSLNIIWLGGDKRKEYIVTSFFSPKDNNDHLLLYQNIKQSQDLILTDLNTSQFRRLDGINGRIVDYKHLPSPDAVLLVIAPDKVKNEGLFELKLLNLTTYTLTSIIGEVYIEKYLVGRDHLIGMSTNNDGTKSIWKYSFSKKKLTEITPSVKLNTYQINLISVSKDDKYLFFEASKQMDRIQNANLAHPDLRIWRYVDEVFPPKSASDNIPTYRVENYWMDLDKGAVIMYDPLIEYGTIFNRTESDSIFKLPGSVLSGDQKYLIYNLGGIYWSYELATGIKRNITEGVNPQLFLPENGDADYFIEKSMVVGLSKGEPMVIISDGFDLWLCSLNGHFSPNNITNGYGRKNRIKFSLLGEGEDLSYGEAASFFTSKDKAIFIAFNKQSKKNGFFQKSNYLVKGDPELLSMDDAMYWIPSEPKSFPNITSSDMKPFKARKSNVFLVAKSTSKSSVNYFVTNDFKRFKQISFNYPEKRYTWMSAELMSWKRSDGIELQGVLYKPENFDSTKKYPVIFYFYRKASDNLNSFMVPKECPGCIIDIPLYVSNGYMVFTPDIYFTEGETGKSALESVLGSVRLLSSLPYIDSNRLGVQGCSFSGFTTNYIITHTNVFSAACSASGLSDFISGYNSVTPGVSGSIKQRQFEDGPYQMGGTLWEKTEAYIENSAVLRADRLTTPLLLMHTTNDGLIPISNAVEFFLAARRAGKKVWLLEYGAGNDHNVFGLEGKDFNRRMMEFFDYYLKDRNRPDWLFDAQL</sequence>
<keyword evidence="1" id="KW-0732">Signal</keyword>
<feature type="domain" description="Peptidase S9 prolyl oligopeptidase catalytic" evidence="2">
    <location>
        <begin position="661"/>
        <end position="842"/>
    </location>
</feature>
<dbReference type="Gene3D" id="3.40.50.1820">
    <property type="entry name" value="alpha/beta hydrolase"/>
    <property type="match status" value="1"/>
</dbReference>
<dbReference type="GO" id="GO:0006508">
    <property type="term" value="P:proteolysis"/>
    <property type="evidence" value="ECO:0007669"/>
    <property type="project" value="InterPro"/>
</dbReference>
<dbReference type="STRING" id="408074.SAMN05660909_00294"/>
<organism evidence="3 4">
    <name type="scientific">Chitinophaga terrae</name>
    <name type="common">ex Kim and Jung 2007</name>
    <dbReference type="NCBI Taxonomy" id="408074"/>
    <lineage>
        <taxon>Bacteria</taxon>
        <taxon>Pseudomonadati</taxon>
        <taxon>Bacteroidota</taxon>
        <taxon>Chitinophagia</taxon>
        <taxon>Chitinophagales</taxon>
        <taxon>Chitinophagaceae</taxon>
        <taxon>Chitinophaga</taxon>
    </lineage>
</organism>
<dbReference type="PANTHER" id="PTHR11731:SF193">
    <property type="entry name" value="DIPEPTIDYL PEPTIDASE 9"/>
    <property type="match status" value="1"/>
</dbReference>
<dbReference type="AlphaFoldDB" id="A0A1H3X908"/>
<proteinExistence type="predicted"/>
<feature type="chain" id="PRO_5011690890" evidence="1">
    <location>
        <begin position="21"/>
        <end position="854"/>
    </location>
</feature>
<reference evidence="4" key="1">
    <citation type="submission" date="2016-10" db="EMBL/GenBank/DDBJ databases">
        <authorList>
            <person name="Varghese N."/>
            <person name="Submissions S."/>
        </authorList>
    </citation>
    <scope>NUCLEOTIDE SEQUENCE [LARGE SCALE GENOMIC DNA]</scope>
    <source>
        <strain evidence="4">DSM 23920</strain>
    </source>
</reference>
<accession>A0A1H3X908</accession>
<dbReference type="InterPro" id="IPR001375">
    <property type="entry name" value="Peptidase_S9_cat"/>
</dbReference>
<evidence type="ECO:0000313" key="4">
    <source>
        <dbReference type="Proteomes" id="UP000199656"/>
    </source>
</evidence>
<gene>
    <name evidence="3" type="ORF">SAMN05660909_00294</name>
</gene>
<feature type="signal peptide" evidence="1">
    <location>
        <begin position="1"/>
        <end position="20"/>
    </location>
</feature>
<dbReference type="Proteomes" id="UP000199656">
    <property type="component" value="Unassembled WGS sequence"/>
</dbReference>
<evidence type="ECO:0000259" key="2">
    <source>
        <dbReference type="Pfam" id="PF00326"/>
    </source>
</evidence>
<keyword evidence="4" id="KW-1185">Reference proteome</keyword>
<dbReference type="Pfam" id="PF00326">
    <property type="entry name" value="Peptidase_S9"/>
    <property type="match status" value="1"/>
</dbReference>
<dbReference type="GO" id="GO:0008236">
    <property type="term" value="F:serine-type peptidase activity"/>
    <property type="evidence" value="ECO:0007669"/>
    <property type="project" value="InterPro"/>
</dbReference>